<accession>A0A820CST3</accession>
<sequence length="259" mass="30295">MGVGRQIRLVLWKNFTIRRRRWPRVIFELIWPLFLFLILMWVRTRNLVFYYDACHNDAKYLGSTGFLPAFQTYICRWNNTCHNYPNPDNEFNALYNDTRIIDMFSNFTDSLSTVLNDDQIISNITTLLDQADSINSYLNIWNGTILTNKTSNDFNQSIPQTTINILFSNPINLTNLHQSWLMNRTDSLSDVNVALEIYFASLQTNYSYVYRSETNIKQSFCTDGQFNQTFLTTNQAQSIESKDFLCKNLSAIDLKKLSN</sequence>
<dbReference type="EMBL" id="CAJOAZ010010873">
    <property type="protein sequence ID" value="CAF4227859.1"/>
    <property type="molecule type" value="Genomic_DNA"/>
</dbReference>
<gene>
    <name evidence="2" type="ORF">OXD698_LOCUS42231</name>
</gene>
<dbReference type="AlphaFoldDB" id="A0A820CST3"/>
<keyword evidence="1" id="KW-0472">Membrane</keyword>
<name>A0A820CST3_9BILA</name>
<evidence type="ECO:0000313" key="2">
    <source>
        <dbReference type="EMBL" id="CAF4227859.1"/>
    </source>
</evidence>
<proteinExistence type="predicted"/>
<evidence type="ECO:0000313" key="3">
    <source>
        <dbReference type="Proteomes" id="UP000663844"/>
    </source>
</evidence>
<dbReference type="Proteomes" id="UP000663844">
    <property type="component" value="Unassembled WGS sequence"/>
</dbReference>
<evidence type="ECO:0000256" key="1">
    <source>
        <dbReference type="SAM" id="Phobius"/>
    </source>
</evidence>
<reference evidence="2" key="1">
    <citation type="submission" date="2021-02" db="EMBL/GenBank/DDBJ databases">
        <authorList>
            <person name="Nowell W R."/>
        </authorList>
    </citation>
    <scope>NUCLEOTIDE SEQUENCE</scope>
</reference>
<keyword evidence="1" id="KW-1133">Transmembrane helix</keyword>
<protein>
    <submittedName>
        <fullName evidence="2">Uncharacterized protein</fullName>
    </submittedName>
</protein>
<keyword evidence="1" id="KW-0812">Transmembrane</keyword>
<organism evidence="2 3">
    <name type="scientific">Adineta steineri</name>
    <dbReference type="NCBI Taxonomy" id="433720"/>
    <lineage>
        <taxon>Eukaryota</taxon>
        <taxon>Metazoa</taxon>
        <taxon>Spiralia</taxon>
        <taxon>Gnathifera</taxon>
        <taxon>Rotifera</taxon>
        <taxon>Eurotatoria</taxon>
        <taxon>Bdelloidea</taxon>
        <taxon>Adinetida</taxon>
        <taxon>Adinetidae</taxon>
        <taxon>Adineta</taxon>
    </lineage>
</organism>
<feature type="transmembrane region" description="Helical" evidence="1">
    <location>
        <begin position="21"/>
        <end position="42"/>
    </location>
</feature>
<comment type="caution">
    <text evidence="2">The sequence shown here is derived from an EMBL/GenBank/DDBJ whole genome shotgun (WGS) entry which is preliminary data.</text>
</comment>